<accession>A0AAJ8W9B0</accession>
<reference evidence="4" key="2">
    <citation type="journal article" date="2011" name="BMC Genomics">
        <title>Using RNA-seq to determine the transcriptional landscape and the hypoxic response of the pathogenic yeast Candida parapsilosis.</title>
        <authorList>
            <person name="Guida A."/>
            <person name="Lindstaedt C."/>
            <person name="Maguire S.L."/>
            <person name="Ding C."/>
            <person name="Higgins D.G."/>
            <person name="Corton N.J."/>
            <person name="Berriman M."/>
            <person name="Butler G."/>
        </authorList>
    </citation>
    <scope>GENOME REANNOTATION</scope>
    <source>
        <strain evidence="4">CDC 317 / ATCC MYA-4646</strain>
    </source>
</reference>
<name>G8BAH0_CANPC</name>
<organism evidence="2 4">
    <name type="scientific">Candida parapsilosis (strain CDC 317 / ATCC MYA-4646)</name>
    <name type="common">Yeast</name>
    <name type="synonym">Monilia parapsilosis</name>
    <dbReference type="NCBI Taxonomy" id="578454"/>
    <lineage>
        <taxon>Eukaryota</taxon>
        <taxon>Fungi</taxon>
        <taxon>Dikarya</taxon>
        <taxon>Ascomycota</taxon>
        <taxon>Saccharomycotina</taxon>
        <taxon>Pichiomycetes</taxon>
        <taxon>Debaryomycetaceae</taxon>
        <taxon>Candida/Lodderomyces clade</taxon>
        <taxon>Candida</taxon>
    </lineage>
</organism>
<proteinExistence type="predicted"/>
<reference evidence="2" key="3">
    <citation type="submission" date="2011-10" db="EMBL/GenBank/DDBJ databases">
        <title>Transcriptional landscape of the pathogenic yeast Candida parapsilosis.</title>
        <authorList>
            <person name="Guida A."/>
            <person name="Lindstaedt C."/>
            <person name="Maguire S.L."/>
            <person name="Ding C."/>
            <person name="Higgins D.G."/>
            <person name="Harris D."/>
            <person name="Berriman M."/>
            <person name="Butler G."/>
        </authorList>
    </citation>
    <scope>NUCLEOTIDE SEQUENCE</scope>
    <source>
        <strain evidence="2">CDC317</strain>
    </source>
</reference>
<sequence>MCMSANCQVCGGKTWRGCGNHVASAMSSYSKDEWCKCESASGAELNGFPPKQGDAK</sequence>
<reference evidence="3" key="4">
    <citation type="submission" date="2025-05" db="UniProtKB">
        <authorList>
            <consortium name="EnsemblFungi"/>
        </authorList>
    </citation>
    <scope>IDENTIFICATION</scope>
</reference>
<gene>
    <name evidence="1 2" type="ordered locus">CPAR2_805920</name>
</gene>
<evidence type="ECO:0000313" key="2">
    <source>
        <dbReference type="EMBL" id="CCE42043.1"/>
    </source>
</evidence>
<dbReference type="AlphaFoldDB" id="G8BAH0"/>
<dbReference type="Proteomes" id="UP000005221">
    <property type="component" value="Chromosome 8"/>
</dbReference>
<protein>
    <submittedName>
        <fullName evidence="2 3">Uncharacterized protein</fullName>
    </submittedName>
</protein>
<evidence type="ECO:0000313" key="4">
    <source>
        <dbReference type="Proteomes" id="UP000005221"/>
    </source>
</evidence>
<dbReference type="VEuPathDB" id="FungiDB:CPAR2_805920"/>
<dbReference type="PANTHER" id="PTHR34724:SF2">
    <property type="entry name" value="OS12G0596101 PROTEIN"/>
    <property type="match status" value="1"/>
</dbReference>
<dbReference type="EMBL" id="HE605205">
    <property type="protein sequence ID" value="CCE42043.1"/>
    <property type="molecule type" value="Genomic_DNA"/>
</dbReference>
<dbReference type="CGD" id="CAL0000156101">
    <property type="gene designation" value="CPAR2_805920"/>
</dbReference>
<accession>G8BAH0</accession>
<evidence type="ECO:0000313" key="1">
    <source>
        <dbReference type="CGD" id="CAL0000156101"/>
    </source>
</evidence>
<keyword evidence="4" id="KW-1185">Reference proteome</keyword>
<dbReference type="PANTHER" id="PTHR34724">
    <property type="entry name" value="OS12G0596101 PROTEIN"/>
    <property type="match status" value="1"/>
</dbReference>
<evidence type="ECO:0000313" key="3">
    <source>
        <dbReference type="EnsemblFungi" id="CPAR2_805920-T-p1"/>
    </source>
</evidence>
<dbReference type="EnsemblFungi" id="CPAR2_805920-T">
    <property type="protein sequence ID" value="CPAR2_805920-T-p1"/>
    <property type="gene ID" value="CPAR2_805920"/>
</dbReference>
<reference evidence="4" key="1">
    <citation type="journal article" date="2009" name="Nature">
        <title>Evolution of pathogenicity and sexual reproduction in eight Candida genomes.</title>
        <authorList>
            <person name="Butler G."/>
            <person name="Rasmussen M.D."/>
            <person name="Lin M.F."/>
            <person name="Santos M.A."/>
            <person name="Sakthikumar S."/>
            <person name="Munro C.A."/>
            <person name="Rheinbay E."/>
            <person name="Grabherr M."/>
            <person name="Forche A."/>
            <person name="Reedy J.L."/>
            <person name="Agrafioti I."/>
            <person name="Arnaud M.B."/>
            <person name="Bates S."/>
            <person name="Brown A.J."/>
            <person name="Brunke S."/>
            <person name="Costanzo M.C."/>
            <person name="Fitzpatrick D.A."/>
            <person name="de Groot P.W."/>
            <person name="Harris D."/>
            <person name="Hoyer L.L."/>
            <person name="Hube B."/>
            <person name="Klis F.M."/>
            <person name="Kodira C."/>
            <person name="Lennard N."/>
            <person name="Logue M.E."/>
            <person name="Martin R."/>
            <person name="Neiman A.M."/>
            <person name="Nikolaou E."/>
            <person name="Quail M.A."/>
            <person name="Quinn J."/>
            <person name="Santos M.C."/>
            <person name="Schmitzberger F.F."/>
            <person name="Sherlock G."/>
            <person name="Shah P."/>
            <person name="Silverstein K.A."/>
            <person name="Skrzypek M.S."/>
            <person name="Soll D."/>
            <person name="Staggs R."/>
            <person name="Stansfield I."/>
            <person name="Stumpf M.P."/>
            <person name="Sudbery P.E."/>
            <person name="Srikantha T."/>
            <person name="Zeng Q."/>
            <person name="Berman J."/>
            <person name="Berriman M."/>
            <person name="Heitman J."/>
            <person name="Gow N.A."/>
            <person name="Lorenz M.C."/>
            <person name="Birren B.W."/>
            <person name="Kellis M."/>
            <person name="Cuomo C.A."/>
        </authorList>
    </citation>
    <scope>NUCLEOTIDE SEQUENCE [LARGE SCALE GENOMIC DNA]</scope>
    <source>
        <strain evidence="4">CDC 317 / ATCC MYA-4646</strain>
    </source>
</reference>